<organism evidence="1 2">
    <name type="scientific">Hermanssonia centrifuga</name>
    <dbReference type="NCBI Taxonomy" id="98765"/>
    <lineage>
        <taxon>Eukaryota</taxon>
        <taxon>Fungi</taxon>
        <taxon>Dikarya</taxon>
        <taxon>Basidiomycota</taxon>
        <taxon>Agaricomycotina</taxon>
        <taxon>Agaricomycetes</taxon>
        <taxon>Polyporales</taxon>
        <taxon>Meruliaceae</taxon>
        <taxon>Hermanssonia</taxon>
    </lineage>
</organism>
<reference evidence="1 2" key="1">
    <citation type="submission" date="2019-02" db="EMBL/GenBank/DDBJ databases">
        <title>Genome sequencing of the rare red list fungi Phlebia centrifuga.</title>
        <authorList>
            <person name="Buettner E."/>
            <person name="Kellner H."/>
        </authorList>
    </citation>
    <scope>NUCLEOTIDE SEQUENCE [LARGE SCALE GENOMIC DNA]</scope>
    <source>
        <strain evidence="1 2">DSM 108282</strain>
    </source>
</reference>
<dbReference type="AlphaFoldDB" id="A0A4V3X976"/>
<protein>
    <submittedName>
        <fullName evidence="1">Uncharacterized protein</fullName>
    </submittedName>
</protein>
<proteinExistence type="predicted"/>
<accession>A0A4V3X976</accession>
<sequence>MSANPEDLSYIHRRCVLVDKLVSLEWAHPPYNTEGQYDLPLISVRMHCLRDLAEEVYADLKALSKVPRMPAPCLPFDLGTMELLAHIHAAALPSGPVIDIEDTPPISLIEDNVPLALETEIGSHADTLMHIAREIRDMHQNTAIDIRSMHEDILISKLDLGGRFKGLSMMWQGV</sequence>
<comment type="caution">
    <text evidence="1">The sequence shown here is derived from an EMBL/GenBank/DDBJ whole genome shotgun (WGS) entry which is preliminary data.</text>
</comment>
<dbReference type="EMBL" id="SGPJ01000789">
    <property type="protein sequence ID" value="THG93072.1"/>
    <property type="molecule type" value="Genomic_DNA"/>
</dbReference>
<keyword evidence="2" id="KW-1185">Reference proteome</keyword>
<gene>
    <name evidence="1" type="ORF">EW026_g8059</name>
</gene>
<dbReference type="Proteomes" id="UP000309038">
    <property type="component" value="Unassembled WGS sequence"/>
</dbReference>
<name>A0A4V3X976_9APHY</name>
<evidence type="ECO:0000313" key="1">
    <source>
        <dbReference type="EMBL" id="THG93072.1"/>
    </source>
</evidence>
<evidence type="ECO:0000313" key="2">
    <source>
        <dbReference type="Proteomes" id="UP000309038"/>
    </source>
</evidence>